<name>S8EFB4_9LAMI</name>
<accession>S8EFB4</accession>
<keyword evidence="3" id="KW-1185">Reference proteome</keyword>
<proteinExistence type="predicted"/>
<evidence type="ECO:0000259" key="1">
    <source>
        <dbReference type="Pfam" id="PF08620"/>
    </source>
</evidence>
<gene>
    <name evidence="2" type="ORF">M569_03497</name>
</gene>
<evidence type="ECO:0000313" key="3">
    <source>
        <dbReference type="Proteomes" id="UP000015453"/>
    </source>
</evidence>
<dbReference type="AlphaFoldDB" id="S8EFB4"/>
<evidence type="ECO:0000313" key="2">
    <source>
        <dbReference type="EMBL" id="EPS71262.1"/>
    </source>
</evidence>
<dbReference type="InterPro" id="IPR013929">
    <property type="entry name" value="RPAP1_C"/>
</dbReference>
<dbReference type="PANTHER" id="PTHR47605:SF2">
    <property type="entry name" value="TRANSCRIPTIONAL ELONGATION REGULATOR MINIYO"/>
    <property type="match status" value="1"/>
</dbReference>
<comment type="caution">
    <text evidence="2">The sequence shown here is derived from an EMBL/GenBank/DDBJ whole genome shotgun (WGS) entry which is preliminary data.</text>
</comment>
<feature type="domain" description="RPAP1 C-terminal" evidence="1">
    <location>
        <begin position="11"/>
        <end position="59"/>
    </location>
</feature>
<organism evidence="2 3">
    <name type="scientific">Genlisea aurea</name>
    <dbReference type="NCBI Taxonomy" id="192259"/>
    <lineage>
        <taxon>Eukaryota</taxon>
        <taxon>Viridiplantae</taxon>
        <taxon>Streptophyta</taxon>
        <taxon>Embryophyta</taxon>
        <taxon>Tracheophyta</taxon>
        <taxon>Spermatophyta</taxon>
        <taxon>Magnoliopsida</taxon>
        <taxon>eudicotyledons</taxon>
        <taxon>Gunneridae</taxon>
        <taxon>Pentapetalae</taxon>
        <taxon>asterids</taxon>
        <taxon>lamiids</taxon>
        <taxon>Lamiales</taxon>
        <taxon>Lentibulariaceae</taxon>
        <taxon>Genlisea</taxon>
    </lineage>
</organism>
<feature type="non-terminal residue" evidence="2">
    <location>
        <position position="781"/>
    </location>
</feature>
<dbReference type="Proteomes" id="UP000015453">
    <property type="component" value="Unassembled WGS sequence"/>
</dbReference>
<feature type="non-terminal residue" evidence="2">
    <location>
        <position position="1"/>
    </location>
</feature>
<dbReference type="PANTHER" id="PTHR47605">
    <property type="entry name" value="TRANSCRIPTIONAL ELONGATION REGULATOR MINIYO"/>
    <property type="match status" value="1"/>
</dbReference>
<dbReference type="EMBL" id="AUSU01001331">
    <property type="protein sequence ID" value="EPS71262.1"/>
    <property type="molecule type" value="Genomic_DNA"/>
</dbReference>
<sequence>NTPSGTGYNAENVAERDILRTEGDPAGAGYSIKEAIALTRSVVPGQRALALHLIASILDLAMRSILRNTVSSDSDVSDLEDHVDGEAIWAFCFGPETELALSLRMCLDDNHKSVVLACAKAIHCALNCDANEKFFDILERTPSFGNRPFTAPVFRSKPSMNSGFFHGGFWKYNAKPSNIFPLDARFMGDEFEGQGEPTIRDDLVVAEQDFAAGLVRMGILSRINHLLETDPAAPLDEYLISILIGIARHSPTCAAAVMASGDLVLTVANRFASEQRVEVDSCMIKIVVLIKVLAQLERKNCLALLKKGIFHRLTWQLYRYHSSLRQWLNFGMDACKLSSALLVEQLRLWKVFILYGFCTSDFYDLFPSLLIWLDLPPKLVDFDLVGAYCAITSEAYLLLDVVARGLPDFYSHEQKPSQYDDRDKRAWSWRDAGLVIDLSMEWIKLKSIPQLLRSLNHHELDGCRRDVPDSAINSVIWVISSVLGMLTSVLKAVIGDDAENFPEGHYFPWLPEFVTKIGLAVSGAGILSFSGADDKTFESRSIADYFYQSRFQGREEEWSLSSVCCLQGMVQVASYIDKIIRHSNLRIDGAPSEDDEILANGILTSFRREIRYLMSGVAKLINSYRHFIQNVEVFGRGGPSPGVGVGWGASGGGYWSLKTLFAQQDAKLLCCLLEIPEFRISEDSSEAGEKEYTMKMLFAALVTCLIVHPGNGNGHLVEQLLKFIFQVPILKHLSVGIRQFLLSKGRDPFRWTFEEADEYESFANVLFTNFREKWLGMKKKQ</sequence>
<reference evidence="2 3" key="1">
    <citation type="journal article" date="2013" name="BMC Genomics">
        <title>The miniature genome of a carnivorous plant Genlisea aurea contains a low number of genes and short non-coding sequences.</title>
        <authorList>
            <person name="Leushkin E.V."/>
            <person name="Sutormin R.A."/>
            <person name="Nabieva E.R."/>
            <person name="Penin A.A."/>
            <person name="Kondrashov A.S."/>
            <person name="Logacheva M.D."/>
        </authorList>
    </citation>
    <scope>NUCLEOTIDE SEQUENCE [LARGE SCALE GENOMIC DNA]</scope>
</reference>
<protein>
    <recommendedName>
        <fullName evidence="1">RPAP1 C-terminal domain-containing protein</fullName>
    </recommendedName>
</protein>
<dbReference type="OrthoDB" id="348201at2759"/>
<dbReference type="InterPro" id="IPR055326">
    <property type="entry name" value="MINIYO"/>
</dbReference>
<dbReference type="Pfam" id="PF08620">
    <property type="entry name" value="RPAP1_C"/>
    <property type="match status" value="1"/>
</dbReference>